<dbReference type="SUPFAM" id="SSF53056">
    <property type="entry name" value="beta-carbonic anhydrase, cab"/>
    <property type="match status" value="1"/>
</dbReference>
<dbReference type="GO" id="GO:0004089">
    <property type="term" value="F:carbonate dehydratase activity"/>
    <property type="evidence" value="ECO:0007669"/>
    <property type="project" value="InterPro"/>
</dbReference>
<evidence type="ECO:0000313" key="1">
    <source>
        <dbReference type="EMBL" id="KKS97512.1"/>
    </source>
</evidence>
<dbReference type="Proteomes" id="UP000034894">
    <property type="component" value="Unassembled WGS sequence"/>
</dbReference>
<evidence type="ECO:0008006" key="3">
    <source>
        <dbReference type="Google" id="ProtNLM"/>
    </source>
</evidence>
<dbReference type="GO" id="GO:0008270">
    <property type="term" value="F:zinc ion binding"/>
    <property type="evidence" value="ECO:0007669"/>
    <property type="project" value="InterPro"/>
</dbReference>
<dbReference type="InterPro" id="IPR036874">
    <property type="entry name" value="Carbonic_anhydrase_sf"/>
</dbReference>
<accession>A0A0G1DIU0</accession>
<dbReference type="EMBL" id="LCFP01000008">
    <property type="protein sequence ID" value="KKS97512.1"/>
    <property type="molecule type" value="Genomic_DNA"/>
</dbReference>
<dbReference type="AlphaFoldDB" id="A0A0G1DIU0"/>
<organism evidence="1 2">
    <name type="scientific">Candidatus Gottesmanbacteria bacterium GW2011_GWA2_43_14</name>
    <dbReference type="NCBI Taxonomy" id="1618443"/>
    <lineage>
        <taxon>Bacteria</taxon>
        <taxon>Candidatus Gottesmaniibacteriota</taxon>
    </lineage>
</organism>
<gene>
    <name evidence="1" type="ORF">UV73_C0008G0032</name>
</gene>
<sequence>MGWYDKISLMKKATNQVHSCQAIVVSCMDFRLSDHLTLWMLKNCPGGFDRVAIAGSVKNLPFVLEQVELSKKLHHTKEVYLINHEDCGAYGADGTPERHKKDLAFAKRIISEKFPDMKVKTLYLTLAGEFTEV</sequence>
<dbReference type="Gene3D" id="3.40.1050.10">
    <property type="entry name" value="Carbonic anhydrase"/>
    <property type="match status" value="1"/>
</dbReference>
<dbReference type="InterPro" id="IPR046871">
    <property type="entry name" value="Pro_CA_2"/>
</dbReference>
<dbReference type="Pfam" id="PF20393">
    <property type="entry name" value="Pro_CA_2"/>
    <property type="match status" value="1"/>
</dbReference>
<protein>
    <recommendedName>
        <fullName evidence="3">Carbonic anhydrase</fullName>
    </recommendedName>
</protein>
<dbReference type="PROSITE" id="PS51257">
    <property type="entry name" value="PROKAR_LIPOPROTEIN"/>
    <property type="match status" value="1"/>
</dbReference>
<reference evidence="1 2" key="1">
    <citation type="journal article" date="2015" name="Nature">
        <title>rRNA introns, odd ribosomes, and small enigmatic genomes across a large radiation of phyla.</title>
        <authorList>
            <person name="Brown C.T."/>
            <person name="Hug L.A."/>
            <person name="Thomas B.C."/>
            <person name="Sharon I."/>
            <person name="Castelle C.J."/>
            <person name="Singh A."/>
            <person name="Wilkins M.J."/>
            <person name="Williams K.H."/>
            <person name="Banfield J.F."/>
        </authorList>
    </citation>
    <scope>NUCLEOTIDE SEQUENCE [LARGE SCALE GENOMIC DNA]</scope>
</reference>
<dbReference type="STRING" id="1618443.UV73_C0008G0032"/>
<comment type="caution">
    <text evidence="1">The sequence shown here is derived from an EMBL/GenBank/DDBJ whole genome shotgun (WGS) entry which is preliminary data.</text>
</comment>
<proteinExistence type="predicted"/>
<evidence type="ECO:0000313" key="2">
    <source>
        <dbReference type="Proteomes" id="UP000034894"/>
    </source>
</evidence>
<name>A0A0G1DIU0_9BACT</name>